<dbReference type="Proteomes" id="UP000295357">
    <property type="component" value="Unassembled WGS sequence"/>
</dbReference>
<name>A0A4R6NB55_9BURK</name>
<evidence type="ECO:0000313" key="4">
    <source>
        <dbReference type="Proteomes" id="UP000295357"/>
    </source>
</evidence>
<protein>
    <submittedName>
        <fullName evidence="3">Uncharacterized protein</fullName>
    </submittedName>
</protein>
<sequence length="128" mass="13957">MAISWISALKAVPWADVIEATPVLVKGARKLFKRSQEAEAAAEAPQAAPQTLAEALARLQRLEQELAGLSEQQAESAALLQSLAEQNAQLVAAMEQLRQRNQRQALLLFMLLGLALIPAGLMAWMLMR</sequence>
<keyword evidence="2" id="KW-0472">Membrane</keyword>
<organism evidence="3 4">
    <name type="scientific">Roseateles asaccharophilus</name>
    <dbReference type="NCBI Taxonomy" id="582607"/>
    <lineage>
        <taxon>Bacteria</taxon>
        <taxon>Pseudomonadati</taxon>
        <taxon>Pseudomonadota</taxon>
        <taxon>Betaproteobacteria</taxon>
        <taxon>Burkholderiales</taxon>
        <taxon>Sphaerotilaceae</taxon>
        <taxon>Roseateles</taxon>
    </lineage>
</organism>
<evidence type="ECO:0000313" key="3">
    <source>
        <dbReference type="EMBL" id="TDP12740.1"/>
    </source>
</evidence>
<dbReference type="RefSeq" id="WP_133601682.1">
    <property type="nucleotide sequence ID" value="NZ_JAUFPJ010000005.1"/>
</dbReference>
<feature type="transmembrane region" description="Helical" evidence="2">
    <location>
        <begin position="105"/>
        <end position="127"/>
    </location>
</feature>
<evidence type="ECO:0000256" key="2">
    <source>
        <dbReference type="SAM" id="Phobius"/>
    </source>
</evidence>
<dbReference type="AlphaFoldDB" id="A0A4R6NB55"/>
<proteinExistence type="predicted"/>
<comment type="caution">
    <text evidence="3">The sequence shown here is derived from an EMBL/GenBank/DDBJ whole genome shotgun (WGS) entry which is preliminary data.</text>
</comment>
<feature type="coiled-coil region" evidence="1">
    <location>
        <begin position="52"/>
        <end position="103"/>
    </location>
</feature>
<gene>
    <name evidence="3" type="ORF">DFR39_101213</name>
</gene>
<dbReference type="EMBL" id="SNXE01000001">
    <property type="protein sequence ID" value="TDP12740.1"/>
    <property type="molecule type" value="Genomic_DNA"/>
</dbReference>
<keyword evidence="4" id="KW-1185">Reference proteome</keyword>
<keyword evidence="2" id="KW-0812">Transmembrane</keyword>
<evidence type="ECO:0000256" key="1">
    <source>
        <dbReference type="SAM" id="Coils"/>
    </source>
</evidence>
<dbReference type="OrthoDB" id="8564508at2"/>
<accession>A0A4R6NB55</accession>
<keyword evidence="1" id="KW-0175">Coiled coil</keyword>
<keyword evidence="2" id="KW-1133">Transmembrane helix</keyword>
<reference evidence="3 4" key="1">
    <citation type="submission" date="2019-03" db="EMBL/GenBank/DDBJ databases">
        <title>Genomic Encyclopedia of Type Strains, Phase IV (KMG-IV): sequencing the most valuable type-strain genomes for metagenomic binning, comparative biology and taxonomic classification.</title>
        <authorList>
            <person name="Goeker M."/>
        </authorList>
    </citation>
    <scope>NUCLEOTIDE SEQUENCE [LARGE SCALE GENOMIC DNA]</scope>
    <source>
        <strain evidence="3 4">DSM 25082</strain>
    </source>
</reference>